<dbReference type="AlphaFoldDB" id="A0A4R5TQ56"/>
<evidence type="ECO:0000256" key="2">
    <source>
        <dbReference type="HAMAP-Rule" id="MF_00460"/>
    </source>
</evidence>
<dbReference type="OrthoDB" id="9796575at2"/>
<dbReference type="InterPro" id="IPR005346">
    <property type="entry name" value="RnfH"/>
</dbReference>
<dbReference type="NCBIfam" id="NF002490">
    <property type="entry name" value="PRK01777.1"/>
    <property type="match status" value="1"/>
</dbReference>
<comment type="caution">
    <text evidence="3">The sequence shown here is derived from an EMBL/GenBank/DDBJ whole genome shotgun (WGS) entry which is preliminary data.</text>
</comment>
<organism evidence="3 4">
    <name type="scientific">Luteimonas aestuarii</name>
    <dbReference type="NCBI Taxonomy" id="453837"/>
    <lineage>
        <taxon>Bacteria</taxon>
        <taxon>Pseudomonadati</taxon>
        <taxon>Pseudomonadota</taxon>
        <taxon>Gammaproteobacteria</taxon>
        <taxon>Lysobacterales</taxon>
        <taxon>Lysobacteraceae</taxon>
        <taxon>Luteimonas</taxon>
    </lineage>
</organism>
<dbReference type="Gene3D" id="3.10.20.280">
    <property type="entry name" value="RnfH-like"/>
    <property type="match status" value="1"/>
</dbReference>
<evidence type="ECO:0000313" key="3">
    <source>
        <dbReference type="EMBL" id="TDK23424.1"/>
    </source>
</evidence>
<keyword evidence="4" id="KW-1185">Reference proteome</keyword>
<accession>A0A4R5TQ56</accession>
<dbReference type="SUPFAM" id="SSF54285">
    <property type="entry name" value="MoaD/ThiS"/>
    <property type="match status" value="1"/>
</dbReference>
<gene>
    <name evidence="3" type="ORF">E2F46_10920</name>
</gene>
<dbReference type="PANTHER" id="PTHR37483">
    <property type="entry name" value="UPF0125 PROTEIN RATB"/>
    <property type="match status" value="1"/>
</dbReference>
<proteinExistence type="inferred from homology"/>
<sequence>MRVCVVMAWPDRCQGVELVLEDGATVADAIIASGFPLDGIAGQAVHGVRAEPATTLRDGDRLELLRPLRIDPKDARRRRARARAQD</sequence>
<dbReference type="Proteomes" id="UP000294796">
    <property type="component" value="Unassembled WGS sequence"/>
</dbReference>
<dbReference type="PANTHER" id="PTHR37483:SF1">
    <property type="entry name" value="UPF0125 PROTEIN RATB"/>
    <property type="match status" value="1"/>
</dbReference>
<protein>
    <recommendedName>
        <fullName evidence="2">UPF0125 protein E2F46_10920</fullName>
    </recommendedName>
</protein>
<comment type="similarity">
    <text evidence="1 2">Belongs to the UPF0125 (RnfH) family.</text>
</comment>
<evidence type="ECO:0000256" key="1">
    <source>
        <dbReference type="ARBA" id="ARBA00010645"/>
    </source>
</evidence>
<dbReference type="InterPro" id="IPR016155">
    <property type="entry name" value="Mopterin_synth/thiamin_S_b"/>
</dbReference>
<dbReference type="EMBL" id="SMTF01000008">
    <property type="protein sequence ID" value="TDK23424.1"/>
    <property type="molecule type" value="Genomic_DNA"/>
</dbReference>
<reference evidence="3 4" key="1">
    <citation type="submission" date="2019-03" db="EMBL/GenBank/DDBJ databases">
        <title>Luteimonas zhaokaii sp.nov., isolated from the rectal contents of Plateau pika in Yushu, Qinghai Province, China.</title>
        <authorList>
            <person name="Zhang G."/>
        </authorList>
    </citation>
    <scope>NUCLEOTIDE SEQUENCE [LARGE SCALE GENOMIC DNA]</scope>
    <source>
        <strain evidence="3 4">B9</strain>
    </source>
</reference>
<name>A0A4R5TQ56_9GAMM</name>
<dbReference type="HAMAP" id="MF_00460">
    <property type="entry name" value="UPF0125_RnfH"/>
    <property type="match status" value="1"/>
</dbReference>
<dbReference type="Pfam" id="PF03658">
    <property type="entry name" value="Ub-RnfH"/>
    <property type="match status" value="1"/>
</dbReference>
<evidence type="ECO:0000313" key="4">
    <source>
        <dbReference type="Proteomes" id="UP000294796"/>
    </source>
</evidence>
<dbReference type="InterPro" id="IPR037021">
    <property type="entry name" value="RnfH_sf"/>
</dbReference>
<dbReference type="RefSeq" id="WP_133322113.1">
    <property type="nucleotide sequence ID" value="NZ_SMTF01000008.1"/>
</dbReference>